<dbReference type="RefSeq" id="WP_107140796.1">
    <property type="nucleotide sequence ID" value="NZ_CP028324.1"/>
</dbReference>
<feature type="transmembrane region" description="Helical" evidence="1">
    <location>
        <begin position="220"/>
        <end position="241"/>
    </location>
</feature>
<gene>
    <name evidence="2" type="ORF">C9I28_06700</name>
</gene>
<keyword evidence="1" id="KW-0472">Membrane</keyword>
<protein>
    <submittedName>
        <fullName evidence="2">Uncharacterized protein</fullName>
    </submittedName>
</protein>
<dbReference type="NCBIfam" id="NF041043">
    <property type="entry name" value="BPSS1780_fam"/>
    <property type="match status" value="1"/>
</dbReference>
<name>A0A2R4C766_9BURK</name>
<sequence>MNGIPASAGWSWVKQGFALFRKQPGGLSTLFLAYMIVTALLSLVPLLGQLAQGVLLPVFSIGFMRAAQHIQQGRPVVPALLGTGFHKPLLGRLCVLGAVHVVAAIVAAGALLLIANGDVLTQIASGKAQPDPELLRDSGLFPGMMAALLLYVPAVTVLCFAVPLVYWSGMGPGKALFYAFFAAKRAFLAFVVLAVSLFAIVMFGSQVVLLVLGFNAFSMALLRVLFVLLFGVAHCALYAAYCQIFGTPQLAEAPSAQGPSGQ</sequence>
<keyword evidence="3" id="KW-1185">Reference proteome</keyword>
<dbReference type="InterPro" id="IPR047798">
    <property type="entry name" value="BPSS1780-like"/>
</dbReference>
<feature type="transmembrane region" description="Helical" evidence="1">
    <location>
        <begin position="140"/>
        <end position="166"/>
    </location>
</feature>
<feature type="transmembrane region" description="Helical" evidence="1">
    <location>
        <begin position="24"/>
        <end position="44"/>
    </location>
</feature>
<keyword evidence="1" id="KW-0812">Transmembrane</keyword>
<accession>A0A2R4C766</accession>
<dbReference type="EMBL" id="CP028324">
    <property type="protein sequence ID" value="AVR95445.1"/>
    <property type="molecule type" value="Genomic_DNA"/>
</dbReference>
<dbReference type="Proteomes" id="UP000240505">
    <property type="component" value="Chromosome"/>
</dbReference>
<dbReference type="KEGG" id="masz:C9I28_06700"/>
<evidence type="ECO:0000256" key="1">
    <source>
        <dbReference type="SAM" id="Phobius"/>
    </source>
</evidence>
<dbReference type="AlphaFoldDB" id="A0A2R4C766"/>
<keyword evidence="1" id="KW-1133">Transmembrane helix</keyword>
<evidence type="ECO:0000313" key="3">
    <source>
        <dbReference type="Proteomes" id="UP000240505"/>
    </source>
</evidence>
<organism evidence="2 3">
    <name type="scientific">Pseudoduganella armeniaca</name>
    <dbReference type="NCBI Taxonomy" id="2072590"/>
    <lineage>
        <taxon>Bacteria</taxon>
        <taxon>Pseudomonadati</taxon>
        <taxon>Pseudomonadota</taxon>
        <taxon>Betaproteobacteria</taxon>
        <taxon>Burkholderiales</taxon>
        <taxon>Oxalobacteraceae</taxon>
        <taxon>Telluria group</taxon>
        <taxon>Pseudoduganella</taxon>
    </lineage>
</organism>
<reference evidence="2 3" key="1">
    <citation type="submission" date="2018-03" db="EMBL/GenBank/DDBJ databases">
        <title>Massilia armeniaca sp. nov., isolated from desert soil.</title>
        <authorList>
            <person name="Huang H."/>
            <person name="Ren M."/>
        </authorList>
    </citation>
    <scope>NUCLEOTIDE SEQUENCE [LARGE SCALE GENOMIC DNA]</scope>
    <source>
        <strain evidence="2 3">ZMN-3</strain>
    </source>
</reference>
<dbReference type="OrthoDB" id="5298483at2"/>
<feature type="transmembrane region" description="Helical" evidence="1">
    <location>
        <begin position="187"/>
        <end position="214"/>
    </location>
</feature>
<evidence type="ECO:0000313" key="2">
    <source>
        <dbReference type="EMBL" id="AVR95445.1"/>
    </source>
</evidence>
<proteinExistence type="predicted"/>
<feature type="transmembrane region" description="Helical" evidence="1">
    <location>
        <begin position="89"/>
        <end position="115"/>
    </location>
</feature>